<dbReference type="Proteomes" id="UP001595075">
    <property type="component" value="Unassembled WGS sequence"/>
</dbReference>
<name>A0ABR4CE96_9HELO</name>
<gene>
    <name evidence="1" type="ORF">VTL71DRAFT_16316</name>
</gene>
<organism evidence="1 2">
    <name type="scientific">Oculimacula yallundae</name>
    <dbReference type="NCBI Taxonomy" id="86028"/>
    <lineage>
        <taxon>Eukaryota</taxon>
        <taxon>Fungi</taxon>
        <taxon>Dikarya</taxon>
        <taxon>Ascomycota</taxon>
        <taxon>Pezizomycotina</taxon>
        <taxon>Leotiomycetes</taxon>
        <taxon>Helotiales</taxon>
        <taxon>Ploettnerulaceae</taxon>
        <taxon>Oculimacula</taxon>
    </lineage>
</organism>
<sequence>MGLQRFLERFSQRSIGNGVSEARRQNTTFQFHFGSTGWRRIGSHHSNGVKGMNDCLLSHGKDISCSLDNEVELQYSYI</sequence>
<protein>
    <submittedName>
        <fullName evidence="1">Uncharacterized protein</fullName>
    </submittedName>
</protein>
<proteinExistence type="predicted"/>
<keyword evidence="2" id="KW-1185">Reference proteome</keyword>
<evidence type="ECO:0000313" key="2">
    <source>
        <dbReference type="Proteomes" id="UP001595075"/>
    </source>
</evidence>
<comment type="caution">
    <text evidence="1">The sequence shown here is derived from an EMBL/GenBank/DDBJ whole genome shotgun (WGS) entry which is preliminary data.</text>
</comment>
<dbReference type="EMBL" id="JAZHXI010000009">
    <property type="protein sequence ID" value="KAL2068218.1"/>
    <property type="molecule type" value="Genomic_DNA"/>
</dbReference>
<accession>A0ABR4CE96</accession>
<reference evidence="1 2" key="1">
    <citation type="journal article" date="2024" name="Commun. Biol.">
        <title>Comparative genomic analysis of thermophilic fungi reveals convergent evolutionary adaptations and gene losses.</title>
        <authorList>
            <person name="Steindorff A.S."/>
            <person name="Aguilar-Pontes M.V."/>
            <person name="Robinson A.J."/>
            <person name="Andreopoulos B."/>
            <person name="LaButti K."/>
            <person name="Kuo A."/>
            <person name="Mondo S."/>
            <person name="Riley R."/>
            <person name="Otillar R."/>
            <person name="Haridas S."/>
            <person name="Lipzen A."/>
            <person name="Grimwood J."/>
            <person name="Schmutz J."/>
            <person name="Clum A."/>
            <person name="Reid I.D."/>
            <person name="Moisan M.C."/>
            <person name="Butler G."/>
            <person name="Nguyen T.T.M."/>
            <person name="Dewar K."/>
            <person name="Conant G."/>
            <person name="Drula E."/>
            <person name="Henrissat B."/>
            <person name="Hansel C."/>
            <person name="Singer S."/>
            <person name="Hutchinson M.I."/>
            <person name="de Vries R.P."/>
            <person name="Natvig D.O."/>
            <person name="Powell A.J."/>
            <person name="Tsang A."/>
            <person name="Grigoriev I.V."/>
        </authorList>
    </citation>
    <scope>NUCLEOTIDE SEQUENCE [LARGE SCALE GENOMIC DNA]</scope>
    <source>
        <strain evidence="1 2">CBS 494.80</strain>
    </source>
</reference>
<evidence type="ECO:0000313" key="1">
    <source>
        <dbReference type="EMBL" id="KAL2068218.1"/>
    </source>
</evidence>